<reference evidence="2 3" key="1">
    <citation type="submission" date="2019-03" db="EMBL/GenBank/DDBJ databases">
        <title>Genomic Encyclopedia of Type Strains, Phase IV (KMG-IV): sequencing the most valuable type-strain genomes for metagenomic binning, comparative biology and taxonomic classification.</title>
        <authorList>
            <person name="Goeker M."/>
        </authorList>
    </citation>
    <scope>NUCLEOTIDE SEQUENCE [LARGE SCALE GENOMIC DNA]</scope>
    <source>
        <strain evidence="2 3">DSM 24591</strain>
    </source>
</reference>
<name>A0A4R3M2T3_9BURK</name>
<dbReference type="AlphaFoldDB" id="A0A4R3M2T3"/>
<dbReference type="Proteomes" id="UP000295525">
    <property type="component" value="Unassembled WGS sequence"/>
</dbReference>
<dbReference type="EMBL" id="SMAJ01000007">
    <property type="protein sequence ID" value="TCT07026.1"/>
    <property type="molecule type" value="Genomic_DNA"/>
</dbReference>
<keyword evidence="1" id="KW-1133">Transmembrane helix</keyword>
<gene>
    <name evidence="2" type="ORF">EDC26_10782</name>
</gene>
<keyword evidence="3" id="KW-1185">Reference proteome</keyword>
<proteinExistence type="predicted"/>
<organism evidence="2 3">
    <name type="scientific">Paralcaligenes ureilyticus</name>
    <dbReference type="NCBI Taxonomy" id="627131"/>
    <lineage>
        <taxon>Bacteria</taxon>
        <taxon>Pseudomonadati</taxon>
        <taxon>Pseudomonadota</taxon>
        <taxon>Betaproteobacteria</taxon>
        <taxon>Burkholderiales</taxon>
        <taxon>Alcaligenaceae</taxon>
        <taxon>Paralcaligenes</taxon>
    </lineage>
</organism>
<sequence>MLQDRPLQAWHAVVVIVALYVLTVILGIDEAWSFDCMTVDDIPGQTAACAGKPSKGKHAIKTLAINLAQDFMDLV</sequence>
<keyword evidence="1" id="KW-0472">Membrane</keyword>
<feature type="transmembrane region" description="Helical" evidence="1">
    <location>
        <begin position="7"/>
        <end position="28"/>
    </location>
</feature>
<comment type="caution">
    <text evidence="2">The sequence shown here is derived from an EMBL/GenBank/DDBJ whole genome shotgun (WGS) entry which is preliminary data.</text>
</comment>
<keyword evidence="1" id="KW-0812">Transmembrane</keyword>
<evidence type="ECO:0000313" key="2">
    <source>
        <dbReference type="EMBL" id="TCT07026.1"/>
    </source>
</evidence>
<evidence type="ECO:0000256" key="1">
    <source>
        <dbReference type="SAM" id="Phobius"/>
    </source>
</evidence>
<accession>A0A4R3M2T3</accession>
<protein>
    <submittedName>
        <fullName evidence="2">Uncharacterized protein</fullName>
    </submittedName>
</protein>
<evidence type="ECO:0000313" key="3">
    <source>
        <dbReference type="Proteomes" id="UP000295525"/>
    </source>
</evidence>